<evidence type="ECO:0000313" key="3">
    <source>
        <dbReference type="EMBL" id="MBS9525698.1"/>
    </source>
</evidence>
<evidence type="ECO:0000259" key="2">
    <source>
        <dbReference type="Pfam" id="PF13579"/>
    </source>
</evidence>
<sequence>MKILFLTDNFPPELNAPATRTYEHCKAWVNAGVDVTVITCFPNFPKGEIFPGYKNKLYQKEEIDGIKVIRVWSLIFENKGIFKRFLDFISFSVTGFIAGLFVRKIDKIIITSPQFFVTFSGFFLSIFKRKPWVFEVRDLWPESIIVLNNYNKNFMFRVFEKCEMFFYKNSSQIIAVTKGIRDNIIERGIDADKIILIRNGFSFENLPEDIQDKSALKKSIGLKDNEKLISYIGTHGQAHALDFIIKTIAKVNDLNIRFLFIGNGAEKDNLIQLASDLGISRITFIDSVPKESVFEYIKLSDWALVNLKNDPLFEGAIPSKIFENAALKTPILLGVKGEAKELINKYQAGITFEPESESDFIRVLQLIHNDELNYSELQNGAFELAKEFDRGKLAFKLLHSLNGDLKKTSLA</sequence>
<dbReference type="InterPro" id="IPR028098">
    <property type="entry name" value="Glyco_trans_4-like_N"/>
</dbReference>
<dbReference type="Pfam" id="PF13579">
    <property type="entry name" value="Glyco_trans_4_4"/>
    <property type="match status" value="1"/>
</dbReference>
<evidence type="ECO:0000313" key="4">
    <source>
        <dbReference type="Proteomes" id="UP001319104"/>
    </source>
</evidence>
<dbReference type="GO" id="GO:0016758">
    <property type="term" value="F:hexosyltransferase activity"/>
    <property type="evidence" value="ECO:0007669"/>
    <property type="project" value="TreeGrafter"/>
</dbReference>
<accession>A0AAP2G6H1</accession>
<feature type="domain" description="Glycosyl transferase family 1" evidence="1">
    <location>
        <begin position="213"/>
        <end position="376"/>
    </location>
</feature>
<dbReference type="RefSeq" id="WP_213946557.1">
    <property type="nucleotide sequence ID" value="NZ_JAHCMY010000017.1"/>
</dbReference>
<dbReference type="InterPro" id="IPR001296">
    <property type="entry name" value="Glyco_trans_1"/>
</dbReference>
<name>A0AAP2G6H1_9BACT</name>
<dbReference type="Gene3D" id="3.40.50.2000">
    <property type="entry name" value="Glycogen Phosphorylase B"/>
    <property type="match status" value="2"/>
</dbReference>
<organism evidence="3 4">
    <name type="scientific">Litoribacter ruber</name>
    <dbReference type="NCBI Taxonomy" id="702568"/>
    <lineage>
        <taxon>Bacteria</taxon>
        <taxon>Pseudomonadati</taxon>
        <taxon>Bacteroidota</taxon>
        <taxon>Cytophagia</taxon>
        <taxon>Cytophagales</taxon>
        <taxon>Cyclobacteriaceae</taxon>
        <taxon>Litoribacter</taxon>
    </lineage>
</organism>
<proteinExistence type="predicted"/>
<dbReference type="Pfam" id="PF00534">
    <property type="entry name" value="Glycos_transf_1"/>
    <property type="match status" value="1"/>
</dbReference>
<keyword evidence="4" id="KW-1185">Reference proteome</keyword>
<protein>
    <submittedName>
        <fullName evidence="3">Glycosyltransferase family 4 protein</fullName>
    </submittedName>
</protein>
<dbReference type="AlphaFoldDB" id="A0AAP2G6H1"/>
<dbReference type="CDD" id="cd03794">
    <property type="entry name" value="GT4_WbuB-like"/>
    <property type="match status" value="1"/>
</dbReference>
<dbReference type="PANTHER" id="PTHR45947">
    <property type="entry name" value="SULFOQUINOVOSYL TRANSFERASE SQD2"/>
    <property type="match status" value="1"/>
</dbReference>
<gene>
    <name evidence="3" type="ORF">KI659_16890</name>
</gene>
<dbReference type="Proteomes" id="UP001319104">
    <property type="component" value="Unassembled WGS sequence"/>
</dbReference>
<dbReference type="SUPFAM" id="SSF53756">
    <property type="entry name" value="UDP-Glycosyltransferase/glycogen phosphorylase"/>
    <property type="match status" value="1"/>
</dbReference>
<reference evidence="3 4" key="1">
    <citation type="submission" date="2021-05" db="EMBL/GenBank/DDBJ databases">
        <authorList>
            <person name="Zhang Z.D."/>
            <person name="Osman G."/>
        </authorList>
    </citation>
    <scope>NUCLEOTIDE SEQUENCE [LARGE SCALE GENOMIC DNA]</scope>
    <source>
        <strain evidence="3 4">KCTC 32217</strain>
    </source>
</reference>
<feature type="domain" description="Glycosyltransferase subfamily 4-like N-terminal" evidence="2">
    <location>
        <begin position="17"/>
        <end position="200"/>
    </location>
</feature>
<evidence type="ECO:0000259" key="1">
    <source>
        <dbReference type="Pfam" id="PF00534"/>
    </source>
</evidence>
<dbReference type="PANTHER" id="PTHR45947:SF3">
    <property type="entry name" value="SULFOQUINOVOSYL TRANSFERASE SQD2"/>
    <property type="match status" value="1"/>
</dbReference>
<dbReference type="InterPro" id="IPR050194">
    <property type="entry name" value="Glycosyltransferase_grp1"/>
</dbReference>
<comment type="caution">
    <text evidence="3">The sequence shown here is derived from an EMBL/GenBank/DDBJ whole genome shotgun (WGS) entry which is preliminary data.</text>
</comment>
<dbReference type="EMBL" id="JAHCMY010000017">
    <property type="protein sequence ID" value="MBS9525698.1"/>
    <property type="molecule type" value="Genomic_DNA"/>
</dbReference>